<sequence>MCMLQGDVRARSSADFFGLLSFLQISGIEGPKNVGELCRLRGLVKTMDAKRSGSKPPVGANGESKPPVNKQFNQVPPSKRLQASYEGPPPPELDEEEFDEDVFLEDLLAEEAVPDTGVQAIQSRLAQWRRPSAPRYHNAYDNIVFQQLEIDYIIEESNKELLPESRGPAAVLRIFGVTEEGNSVCCHVHGFQPYFYIAALDTMGIDDIPKLRQTLENRMRESGKNNKAHICVTDIKMVQKRSVMYYQKQKSRNFFQIFVALPTMVATCRGILEKGIHIDGIGSRCFLTYESNVLFALRFMIDCSIVGGNWIELPAAKWHDRVDKRRLSYCQIEVDILYSNLISHPAVGRFSKMAPFRILSFDIECAGRKGHFPEPQHDPVIQIANLLTVQGESKPMVRNVMTLKTCSPIVGADVMSFESERDVLLAWRDLVREVDPDVIIGYNICKFDMPYLIERAQALKLSEFPILGRIQRSRVRMRDASFNSRQYGQRDSKEVTIEGRVQFDLLQAVQRDYKLSSYSLNSVSAHFLGEQKEDVHHSIISDLQNGNPETRRRLAVYCLKDAYLPQRLLDKLMYVYNYVEMARVTGVPISFLLARGQSIKVLSQLLRKARQRNLLVPNMKGQSGQETFEGATVLEAKSGFYEKPIATLDFASLYPSIMMAYNLCYCTLVRPDDMKDLQLDPDTYAKTPSGDIFVKPTQEKNELIESPTVLYVRWCKLLTGIVLPVRSMRVE</sequence>
<dbReference type="Gene3D" id="3.30.420.10">
    <property type="entry name" value="Ribonuclease H-like superfamily/Ribonuclease H"/>
    <property type="match status" value="1"/>
</dbReference>
<dbReference type="EC" id="2.7.7.7" evidence="2"/>
<keyword evidence="5" id="KW-0269">Exonuclease</keyword>
<keyword evidence="15" id="KW-1185">Reference proteome</keyword>
<dbReference type="GO" id="GO:0003677">
    <property type="term" value="F:DNA binding"/>
    <property type="evidence" value="ECO:0007669"/>
    <property type="project" value="UniProtKB-KW"/>
</dbReference>
<dbReference type="InterPro" id="IPR006172">
    <property type="entry name" value="DNA-dir_DNA_pol_B"/>
</dbReference>
<comment type="caution">
    <text evidence="14">The sequence shown here is derived from an EMBL/GenBank/DDBJ whole genome shotgun (WGS) entry which is preliminary data.</text>
</comment>
<feature type="domain" description="DNA polymerase delta/zeta catalytic subunit N-terminal" evidence="13">
    <location>
        <begin position="190"/>
        <end position="265"/>
    </location>
</feature>
<name>A0ABD3H9Q0_9MARC</name>
<dbReference type="InterPro" id="IPR006133">
    <property type="entry name" value="DNA-dir_DNA_pol_B_exonuc"/>
</dbReference>
<dbReference type="EMBL" id="JBJQOH010000004">
    <property type="protein sequence ID" value="KAL3688153.1"/>
    <property type="molecule type" value="Genomic_DNA"/>
</dbReference>
<dbReference type="InterPro" id="IPR043502">
    <property type="entry name" value="DNA/RNA_pol_sf"/>
</dbReference>
<keyword evidence="6" id="KW-0239">DNA-directed DNA polymerase</keyword>
<evidence type="ECO:0000313" key="14">
    <source>
        <dbReference type="EMBL" id="KAL3688153.1"/>
    </source>
</evidence>
<feature type="domain" description="DNA-directed DNA polymerase family B exonuclease" evidence="12">
    <location>
        <begin position="288"/>
        <end position="523"/>
    </location>
</feature>
<dbReference type="InterPro" id="IPR036397">
    <property type="entry name" value="RNaseH_sf"/>
</dbReference>
<organism evidence="14 15">
    <name type="scientific">Riccia sorocarpa</name>
    <dbReference type="NCBI Taxonomy" id="122646"/>
    <lineage>
        <taxon>Eukaryota</taxon>
        <taxon>Viridiplantae</taxon>
        <taxon>Streptophyta</taxon>
        <taxon>Embryophyta</taxon>
        <taxon>Marchantiophyta</taxon>
        <taxon>Marchantiopsida</taxon>
        <taxon>Marchantiidae</taxon>
        <taxon>Marchantiales</taxon>
        <taxon>Ricciaceae</taxon>
        <taxon>Riccia</taxon>
    </lineage>
</organism>
<proteinExistence type="inferred from homology"/>
<evidence type="ECO:0000256" key="3">
    <source>
        <dbReference type="ARBA" id="ARBA00022679"/>
    </source>
</evidence>
<dbReference type="SUPFAM" id="SSF56672">
    <property type="entry name" value="DNA/RNA polymerases"/>
    <property type="match status" value="1"/>
</dbReference>
<dbReference type="GO" id="GO:0003887">
    <property type="term" value="F:DNA-directed DNA polymerase activity"/>
    <property type="evidence" value="ECO:0007669"/>
    <property type="project" value="UniProtKB-KW"/>
</dbReference>
<dbReference type="FunFam" id="3.30.420.10:FF:000351">
    <property type="entry name" value="DNA polymerase"/>
    <property type="match status" value="1"/>
</dbReference>
<dbReference type="Pfam" id="PF03104">
    <property type="entry name" value="DNA_pol_B_exo1"/>
    <property type="match status" value="1"/>
</dbReference>
<evidence type="ECO:0000259" key="11">
    <source>
        <dbReference type="Pfam" id="PF00136"/>
    </source>
</evidence>
<comment type="similarity">
    <text evidence="1">Belongs to the DNA polymerase type-B family.</text>
</comment>
<accession>A0ABD3H9Q0</accession>
<keyword evidence="3" id="KW-0808">Transferase</keyword>
<dbReference type="GO" id="GO:0043625">
    <property type="term" value="C:delta DNA polymerase complex"/>
    <property type="evidence" value="ECO:0007669"/>
    <property type="project" value="UniProtKB-ARBA"/>
</dbReference>
<dbReference type="Pfam" id="PF00136">
    <property type="entry name" value="DNA_pol_B"/>
    <property type="match status" value="1"/>
</dbReference>
<dbReference type="InterPro" id="IPR023211">
    <property type="entry name" value="DNA_pol_palm_dom_sf"/>
</dbReference>
<feature type="domain" description="DNA-directed DNA polymerase family B multifunctional" evidence="11">
    <location>
        <begin position="587"/>
        <end position="700"/>
    </location>
</feature>
<evidence type="ECO:0000259" key="12">
    <source>
        <dbReference type="Pfam" id="PF03104"/>
    </source>
</evidence>
<keyword evidence="5" id="KW-0540">Nuclease</keyword>
<keyword evidence="5" id="KW-0378">Hydrolase</keyword>
<dbReference type="InterPro" id="IPR050240">
    <property type="entry name" value="DNA_pol_type-B"/>
</dbReference>
<evidence type="ECO:0000256" key="7">
    <source>
        <dbReference type="ARBA" id="ARBA00023125"/>
    </source>
</evidence>
<evidence type="ECO:0000313" key="15">
    <source>
        <dbReference type="Proteomes" id="UP001633002"/>
    </source>
</evidence>
<dbReference type="InterPro" id="IPR006134">
    <property type="entry name" value="DNA-dir_DNA_pol_B_multi_dom"/>
</dbReference>
<evidence type="ECO:0000256" key="6">
    <source>
        <dbReference type="ARBA" id="ARBA00022932"/>
    </source>
</evidence>
<dbReference type="Proteomes" id="UP001633002">
    <property type="component" value="Unassembled WGS sequence"/>
</dbReference>
<dbReference type="AlphaFoldDB" id="A0ABD3H9Q0"/>
<reference evidence="14 15" key="1">
    <citation type="submission" date="2024-09" db="EMBL/GenBank/DDBJ databases">
        <title>Chromosome-scale assembly of Riccia sorocarpa.</title>
        <authorList>
            <person name="Paukszto L."/>
        </authorList>
    </citation>
    <scope>NUCLEOTIDE SEQUENCE [LARGE SCALE GENOMIC DNA]</scope>
    <source>
        <strain evidence="14">LP-2024</strain>
        <tissue evidence="14">Aerial parts of the thallus</tissue>
    </source>
</reference>
<evidence type="ECO:0000256" key="1">
    <source>
        <dbReference type="ARBA" id="ARBA00005755"/>
    </source>
</evidence>
<dbReference type="GO" id="GO:0004527">
    <property type="term" value="F:exonuclease activity"/>
    <property type="evidence" value="ECO:0007669"/>
    <property type="project" value="UniProtKB-KW"/>
</dbReference>
<evidence type="ECO:0000256" key="9">
    <source>
        <dbReference type="ARBA" id="ARBA00049244"/>
    </source>
</evidence>
<dbReference type="SMART" id="SM00486">
    <property type="entry name" value="POLBc"/>
    <property type="match status" value="1"/>
</dbReference>
<evidence type="ECO:0000256" key="4">
    <source>
        <dbReference type="ARBA" id="ARBA00022695"/>
    </source>
</evidence>
<evidence type="ECO:0000259" key="13">
    <source>
        <dbReference type="Pfam" id="PF24055"/>
    </source>
</evidence>
<gene>
    <name evidence="14" type="ORF">R1sor_014462</name>
</gene>
<evidence type="ECO:0000256" key="8">
    <source>
        <dbReference type="ARBA" id="ARBA00024411"/>
    </source>
</evidence>
<evidence type="ECO:0000256" key="10">
    <source>
        <dbReference type="SAM" id="MobiDB-lite"/>
    </source>
</evidence>
<dbReference type="PANTHER" id="PTHR10322">
    <property type="entry name" value="DNA POLYMERASE CATALYTIC SUBUNIT"/>
    <property type="match status" value="1"/>
</dbReference>
<dbReference type="Gene3D" id="3.90.1600.10">
    <property type="entry name" value="Palm domain of DNA polymerase"/>
    <property type="match status" value="1"/>
</dbReference>
<dbReference type="PANTHER" id="PTHR10322:SF23">
    <property type="entry name" value="DNA POLYMERASE DELTA CATALYTIC SUBUNIT"/>
    <property type="match status" value="1"/>
</dbReference>
<dbReference type="InterPro" id="IPR012337">
    <property type="entry name" value="RNaseH-like_sf"/>
</dbReference>
<evidence type="ECO:0000256" key="2">
    <source>
        <dbReference type="ARBA" id="ARBA00012417"/>
    </source>
</evidence>
<dbReference type="Gene3D" id="6.10.140.1540">
    <property type="match status" value="1"/>
</dbReference>
<keyword evidence="4" id="KW-0548">Nucleotidyltransferase</keyword>
<protein>
    <recommendedName>
        <fullName evidence="8">DNA polymerase delta catalytic subunit</fullName>
        <ecNumber evidence="2">2.7.7.7</ecNumber>
    </recommendedName>
</protein>
<evidence type="ECO:0000256" key="5">
    <source>
        <dbReference type="ARBA" id="ARBA00022839"/>
    </source>
</evidence>
<dbReference type="SUPFAM" id="SSF53098">
    <property type="entry name" value="Ribonuclease H-like"/>
    <property type="match status" value="1"/>
</dbReference>
<keyword evidence="7" id="KW-0238">DNA-binding</keyword>
<dbReference type="FunFam" id="3.30.342.10:FF:000007">
    <property type="entry name" value="DNA polymerase"/>
    <property type="match status" value="1"/>
</dbReference>
<dbReference type="Gene3D" id="3.30.342.10">
    <property type="entry name" value="DNA Polymerase, chain B, domain 1"/>
    <property type="match status" value="1"/>
</dbReference>
<dbReference type="CDD" id="cd05777">
    <property type="entry name" value="DNA_polB_delta_exo"/>
    <property type="match status" value="1"/>
</dbReference>
<dbReference type="InterPro" id="IPR056435">
    <property type="entry name" value="DPOD/Z_N"/>
</dbReference>
<comment type="catalytic activity">
    <reaction evidence="9">
        <text>DNA(n) + a 2'-deoxyribonucleoside 5'-triphosphate = DNA(n+1) + diphosphate</text>
        <dbReference type="Rhea" id="RHEA:22508"/>
        <dbReference type="Rhea" id="RHEA-COMP:17339"/>
        <dbReference type="Rhea" id="RHEA-COMP:17340"/>
        <dbReference type="ChEBI" id="CHEBI:33019"/>
        <dbReference type="ChEBI" id="CHEBI:61560"/>
        <dbReference type="ChEBI" id="CHEBI:173112"/>
        <dbReference type="EC" id="2.7.7.7"/>
    </reaction>
</comment>
<feature type="region of interest" description="Disordered" evidence="10">
    <location>
        <begin position="48"/>
        <end position="95"/>
    </location>
</feature>
<dbReference type="Pfam" id="PF24055">
    <property type="entry name" value="POL3_N"/>
    <property type="match status" value="1"/>
</dbReference>